<gene>
    <name evidence="7" type="ORF">L211DRAFT_788280</name>
</gene>
<dbReference type="Proteomes" id="UP000267821">
    <property type="component" value="Unassembled WGS sequence"/>
</dbReference>
<dbReference type="EMBL" id="ML121550">
    <property type="protein sequence ID" value="RPB22740.1"/>
    <property type="molecule type" value="Genomic_DNA"/>
</dbReference>
<evidence type="ECO:0000256" key="5">
    <source>
        <dbReference type="SAM" id="Phobius"/>
    </source>
</evidence>
<name>A0A3N4LIM0_9PEZI</name>
<evidence type="ECO:0000256" key="1">
    <source>
        <dbReference type="ARBA" id="ARBA00004141"/>
    </source>
</evidence>
<evidence type="ECO:0000256" key="3">
    <source>
        <dbReference type="ARBA" id="ARBA00022989"/>
    </source>
</evidence>
<keyword evidence="3 5" id="KW-1133">Transmembrane helix</keyword>
<dbReference type="InterPro" id="IPR010482">
    <property type="entry name" value="TECPR1-like_DysF"/>
</dbReference>
<organism evidence="7 8">
    <name type="scientific">Terfezia boudieri ATCC MYA-4762</name>
    <dbReference type="NCBI Taxonomy" id="1051890"/>
    <lineage>
        <taxon>Eukaryota</taxon>
        <taxon>Fungi</taxon>
        <taxon>Dikarya</taxon>
        <taxon>Ascomycota</taxon>
        <taxon>Pezizomycotina</taxon>
        <taxon>Pezizomycetes</taxon>
        <taxon>Pezizales</taxon>
        <taxon>Pezizaceae</taxon>
        <taxon>Terfezia</taxon>
    </lineage>
</organism>
<keyword evidence="4 5" id="KW-0472">Membrane</keyword>
<dbReference type="GO" id="GO:0005778">
    <property type="term" value="C:peroxisomal membrane"/>
    <property type="evidence" value="ECO:0007669"/>
    <property type="project" value="TreeGrafter"/>
</dbReference>
<keyword evidence="2 5" id="KW-0812">Transmembrane</keyword>
<proteinExistence type="predicted"/>
<evidence type="ECO:0000259" key="6">
    <source>
        <dbReference type="Pfam" id="PF06398"/>
    </source>
</evidence>
<protein>
    <submittedName>
        <fullName evidence="7">Integral peroxisomal membrane peroxin</fullName>
    </submittedName>
</protein>
<dbReference type="STRING" id="1051890.A0A3N4LIM0"/>
<dbReference type="OrthoDB" id="74314at2759"/>
<reference evidence="7 8" key="1">
    <citation type="journal article" date="2018" name="Nat. Ecol. Evol.">
        <title>Pezizomycetes genomes reveal the molecular basis of ectomycorrhizal truffle lifestyle.</title>
        <authorList>
            <person name="Murat C."/>
            <person name="Payen T."/>
            <person name="Noel B."/>
            <person name="Kuo A."/>
            <person name="Morin E."/>
            <person name="Chen J."/>
            <person name="Kohler A."/>
            <person name="Krizsan K."/>
            <person name="Balestrini R."/>
            <person name="Da Silva C."/>
            <person name="Montanini B."/>
            <person name="Hainaut M."/>
            <person name="Levati E."/>
            <person name="Barry K.W."/>
            <person name="Belfiori B."/>
            <person name="Cichocki N."/>
            <person name="Clum A."/>
            <person name="Dockter R.B."/>
            <person name="Fauchery L."/>
            <person name="Guy J."/>
            <person name="Iotti M."/>
            <person name="Le Tacon F."/>
            <person name="Lindquist E.A."/>
            <person name="Lipzen A."/>
            <person name="Malagnac F."/>
            <person name="Mello A."/>
            <person name="Molinier V."/>
            <person name="Miyauchi S."/>
            <person name="Poulain J."/>
            <person name="Riccioni C."/>
            <person name="Rubini A."/>
            <person name="Sitrit Y."/>
            <person name="Splivallo R."/>
            <person name="Traeger S."/>
            <person name="Wang M."/>
            <person name="Zifcakova L."/>
            <person name="Wipf D."/>
            <person name="Zambonelli A."/>
            <person name="Paolocci F."/>
            <person name="Nowrousian M."/>
            <person name="Ottonello S."/>
            <person name="Baldrian P."/>
            <person name="Spatafora J.W."/>
            <person name="Henrissat B."/>
            <person name="Nagy L.G."/>
            <person name="Aury J.M."/>
            <person name="Wincker P."/>
            <person name="Grigoriev I.V."/>
            <person name="Bonfante P."/>
            <person name="Martin F.M."/>
        </authorList>
    </citation>
    <scope>NUCLEOTIDE SEQUENCE [LARGE SCALE GENOMIC DNA]</scope>
    <source>
        <strain evidence="7 8">ATCC MYA-4762</strain>
    </source>
</reference>
<dbReference type="FunCoup" id="A0A3N4LIM0">
    <property type="interactions" value="57"/>
</dbReference>
<feature type="domain" description="TECPR1-like DysF" evidence="6">
    <location>
        <begin position="63"/>
        <end position="423"/>
    </location>
</feature>
<dbReference type="InParanoid" id="A0A3N4LIM0"/>
<dbReference type="AlphaFoldDB" id="A0A3N4LIM0"/>
<dbReference type="PANTHER" id="PTHR28304:SF2">
    <property type="entry name" value="PEROXISOMAL MEMBRANE PROTEIN PEX29"/>
    <property type="match status" value="1"/>
</dbReference>
<feature type="transmembrane region" description="Helical" evidence="5">
    <location>
        <begin position="116"/>
        <end position="136"/>
    </location>
</feature>
<dbReference type="GO" id="GO:0007031">
    <property type="term" value="P:peroxisome organization"/>
    <property type="evidence" value="ECO:0007669"/>
    <property type="project" value="UniProtKB-ARBA"/>
</dbReference>
<comment type="subcellular location">
    <subcellularLocation>
        <location evidence="1">Membrane</location>
        <topology evidence="1">Multi-pass membrane protein</topology>
    </subcellularLocation>
</comment>
<evidence type="ECO:0000313" key="7">
    <source>
        <dbReference type="EMBL" id="RPB22740.1"/>
    </source>
</evidence>
<evidence type="ECO:0000256" key="4">
    <source>
        <dbReference type="ARBA" id="ARBA00023136"/>
    </source>
</evidence>
<dbReference type="PANTHER" id="PTHR28304">
    <property type="entry name" value="PEROXISOMAL MEMBRANE PROTEIN PEX29"/>
    <property type="match status" value="1"/>
</dbReference>
<evidence type="ECO:0000256" key="2">
    <source>
        <dbReference type="ARBA" id="ARBA00022692"/>
    </source>
</evidence>
<accession>A0A3N4LIM0</accession>
<feature type="transmembrane region" description="Helical" evidence="5">
    <location>
        <begin position="220"/>
        <end position="240"/>
    </location>
</feature>
<dbReference type="Pfam" id="PF06398">
    <property type="entry name" value="Pex24p"/>
    <property type="match status" value="1"/>
</dbReference>
<sequence>MSTATPPAADGGGGGGRSLSGAIQEKVFSKVLQTVVPSDYDIKKYAEMSEKGDRRKDKDRPQFSLTLMSGNFRRFNARVGVVFVFQHQLFRVLSWSHPTHTLSAMAVYSFICLDPQLLAVLPLAILLLFVMVPAFIARHPPPPNTGTPQNGGKVEVYNAYGAPIAPPPEVKAVTEMSKDFFRNLRDLQNTMADFSDAHDEIIAIVGPPTNFSNEQVSSGVFQALFVMCCGMFVAAAMVPWNLVFLVWGWCTIALFHPAVHEWLLAAPDSEFVEREKKKAVSRFKSWVERDIVVDETPEAREVEIFELQRHKRDSWEWEPWMYTASPYEPLSTARIAGHRPRGQRFFEDVRPPVGWEWWDKKWVLDMESRDWVAERCVTGVEVEEDKERWVYDVEEVEETDEEAPGGRRRVKRRGEWRRRRWVRSVVRKKWTH</sequence>
<keyword evidence="8" id="KW-1185">Reference proteome</keyword>
<dbReference type="InterPro" id="IPR052816">
    <property type="entry name" value="Peroxisomal_Membrane_PEX28-32"/>
</dbReference>
<evidence type="ECO:0000313" key="8">
    <source>
        <dbReference type="Proteomes" id="UP000267821"/>
    </source>
</evidence>